<organism evidence="2 3">
    <name type="scientific">Lacinutrix gracilariae</name>
    <dbReference type="NCBI Taxonomy" id="1747198"/>
    <lineage>
        <taxon>Bacteria</taxon>
        <taxon>Pseudomonadati</taxon>
        <taxon>Bacteroidota</taxon>
        <taxon>Flavobacteriia</taxon>
        <taxon>Flavobacteriales</taxon>
        <taxon>Flavobacteriaceae</taxon>
        <taxon>Lacinutrix</taxon>
    </lineage>
</organism>
<keyword evidence="3" id="KW-1185">Reference proteome</keyword>
<feature type="signal peptide" evidence="1">
    <location>
        <begin position="1"/>
        <end position="21"/>
    </location>
</feature>
<accession>A0ABW5K0G7</accession>
<reference evidence="3" key="1">
    <citation type="journal article" date="2019" name="Int. J. Syst. Evol. Microbiol.">
        <title>The Global Catalogue of Microorganisms (GCM) 10K type strain sequencing project: providing services to taxonomists for standard genome sequencing and annotation.</title>
        <authorList>
            <consortium name="The Broad Institute Genomics Platform"/>
            <consortium name="The Broad Institute Genome Sequencing Center for Infectious Disease"/>
            <person name="Wu L."/>
            <person name="Ma J."/>
        </authorList>
    </citation>
    <scope>NUCLEOTIDE SEQUENCE [LARGE SCALE GENOMIC DNA]</scope>
    <source>
        <strain evidence="3">KCTC 42808</strain>
    </source>
</reference>
<evidence type="ECO:0000313" key="3">
    <source>
        <dbReference type="Proteomes" id="UP001597467"/>
    </source>
</evidence>
<sequence>MKQNKCILFYFFLFITITTIAQNKSFDSIVSALQKEHLFFEKTFIHTNKSKYDKEDTVWFKAYVSSSDNKPSLKTTLLYVSLFSAKGDLIETQNIFIHEGIGVGQFALHDGLDSGDYYIQARTNFMKNFGDENAFVSKISIGNIVKKNIGKSEILYDVQLFPEGGYLLENAANVIAIKALLNGKSYAFQAKIIDSKNNEIVYFNNPYKGMSKCEFYYKESEKYQAIININDTILKIDVPLPKSKGVTLKIKENSSFLDLEMQTNQQTLQNLNDAYFVLFHQNNKIVNYADIVLKDTSKIVLKIDKKDFYNGVNTVTIFKNNTPILERKFFVYKDVEKIDVNIEKLTKEKDSVVFKLNTLASDGAANLSASVLSNSEQLDVNTNIEAAFLLTPYLKGYIEKPSYYFNDKNKDRFIHLDLLLLTQGWTQYATSEFINNLNPKYKYDFEIGYKLSGFSRPLGSNNLALINNENKIIDKIFLNNKLDFEFKNLLIHKGDSVKLSFVKPNKALAKPENMYFDSIINNKEVLKANVFTSNYSIPFIINENINEVDFAFYDNNVTELDQVNVSGKIKSEAYHKKKKLVDKYWKTTFDIGKYMPLPVRDSYKNEYLLTYLEKEEGVRLVNWKGLEWYLAVGVTGEAVLFIDGKKLDSGDLNSLRLEMKDVEAVMMQPIKMNRKYQIFTTENYKKGIEELYVNYVFEYGFNAPKKYYTPIYDFNSKNKSQEIDWKPILKTNTIGEVSFKVKNSFSGYVFYIQGFTRNGKLINQIIIVE</sequence>
<comment type="caution">
    <text evidence="2">The sequence shown here is derived from an EMBL/GenBank/DDBJ whole genome shotgun (WGS) entry which is preliminary data.</text>
</comment>
<dbReference type="RefSeq" id="WP_379903412.1">
    <property type="nucleotide sequence ID" value="NZ_JBHULM010000011.1"/>
</dbReference>
<evidence type="ECO:0008006" key="4">
    <source>
        <dbReference type="Google" id="ProtNLM"/>
    </source>
</evidence>
<proteinExistence type="predicted"/>
<dbReference type="EMBL" id="JBHULM010000011">
    <property type="protein sequence ID" value="MFD2542482.1"/>
    <property type="molecule type" value="Genomic_DNA"/>
</dbReference>
<dbReference type="Proteomes" id="UP001597467">
    <property type="component" value="Unassembled WGS sequence"/>
</dbReference>
<dbReference type="Gene3D" id="2.60.40.1930">
    <property type="match status" value="1"/>
</dbReference>
<gene>
    <name evidence="2" type="ORF">ACFSSB_09150</name>
</gene>
<name>A0ABW5K0G7_9FLAO</name>
<evidence type="ECO:0000313" key="2">
    <source>
        <dbReference type="EMBL" id="MFD2542482.1"/>
    </source>
</evidence>
<keyword evidence="1" id="KW-0732">Signal</keyword>
<protein>
    <recommendedName>
        <fullName evidence="4">MG2 domain-containing protein</fullName>
    </recommendedName>
</protein>
<feature type="chain" id="PRO_5046991478" description="MG2 domain-containing protein" evidence="1">
    <location>
        <begin position="22"/>
        <end position="769"/>
    </location>
</feature>
<evidence type="ECO:0000256" key="1">
    <source>
        <dbReference type="SAM" id="SignalP"/>
    </source>
</evidence>